<dbReference type="InterPro" id="IPR036249">
    <property type="entry name" value="Thioredoxin-like_sf"/>
</dbReference>
<dbReference type="AlphaFoldDB" id="A0A7X5YJ12"/>
<protein>
    <recommendedName>
        <fullName evidence="4">DUF1223 domain-containing protein</fullName>
    </recommendedName>
</protein>
<organism evidence="2 3">
    <name type="scientific">Brevundimonas alba</name>
    <dbReference type="NCBI Taxonomy" id="74314"/>
    <lineage>
        <taxon>Bacteria</taxon>
        <taxon>Pseudomonadati</taxon>
        <taxon>Pseudomonadota</taxon>
        <taxon>Alphaproteobacteria</taxon>
        <taxon>Caulobacterales</taxon>
        <taxon>Caulobacteraceae</taxon>
        <taxon>Brevundimonas</taxon>
    </lineage>
</organism>
<dbReference type="Pfam" id="PF06764">
    <property type="entry name" value="DUF1223"/>
    <property type="match status" value="1"/>
</dbReference>
<dbReference type="PANTHER" id="PTHR36057">
    <property type="match status" value="1"/>
</dbReference>
<dbReference type="PANTHER" id="PTHR36057:SF1">
    <property type="entry name" value="LIPOPROTEIN LIPID ATTACHMENT SITE-LIKE PROTEIN, PUTATIVE (DUF1223)-RELATED"/>
    <property type="match status" value="1"/>
</dbReference>
<dbReference type="InterPro" id="IPR010634">
    <property type="entry name" value="DUF1223"/>
</dbReference>
<dbReference type="Proteomes" id="UP000587415">
    <property type="component" value="Unassembled WGS sequence"/>
</dbReference>
<evidence type="ECO:0000313" key="2">
    <source>
        <dbReference type="EMBL" id="NJC40857.1"/>
    </source>
</evidence>
<accession>A0A7X5YJ12</accession>
<keyword evidence="1" id="KW-0732">Signal</keyword>
<feature type="signal peptide" evidence="1">
    <location>
        <begin position="1"/>
        <end position="24"/>
    </location>
</feature>
<dbReference type="SUPFAM" id="SSF52833">
    <property type="entry name" value="Thioredoxin-like"/>
    <property type="match status" value="1"/>
</dbReference>
<comment type="caution">
    <text evidence="2">The sequence shown here is derived from an EMBL/GenBank/DDBJ whole genome shotgun (WGS) entry which is preliminary data.</text>
</comment>
<feature type="chain" id="PRO_5031152292" description="DUF1223 domain-containing protein" evidence="1">
    <location>
        <begin position="25"/>
        <end position="250"/>
    </location>
</feature>
<sequence length="250" mass="26562">MRTRGWIIPAAALLAATVAAGSSAQPASSRAPRGETPPEPVVIELFTAQGCAGCLEANARVEALAGEPGVIALTYAVDYWDYLGWQDTFARPEFAQRQRAYRRPLKLRSVGTPQVVIDGRRQVAGAQEAALKAAVDEEAARRVFPPEIEFRETGDRVGVGSGRAPAGGAEVVAVIYRPGPQTVEIQSGDNRGQTVRQVNVVRSVRSLGTWSGRSALYTLPAGVGANEAVAVLVQARTDRRILNGAVLPPR</sequence>
<evidence type="ECO:0000256" key="1">
    <source>
        <dbReference type="SAM" id="SignalP"/>
    </source>
</evidence>
<proteinExistence type="predicted"/>
<dbReference type="RefSeq" id="WP_168045696.1">
    <property type="nucleotide sequence ID" value="NZ_JAATJM010000001.1"/>
</dbReference>
<name>A0A7X5YJ12_9CAUL</name>
<gene>
    <name evidence="2" type="ORF">GGQ87_001115</name>
</gene>
<reference evidence="2 3" key="1">
    <citation type="submission" date="2020-03" db="EMBL/GenBank/DDBJ databases">
        <title>Genomic Encyclopedia of Type Strains, Phase IV (KMG-IV): sequencing the most valuable type-strain genomes for metagenomic binning, comparative biology and taxonomic classification.</title>
        <authorList>
            <person name="Goeker M."/>
        </authorList>
    </citation>
    <scope>NUCLEOTIDE SEQUENCE [LARGE SCALE GENOMIC DNA]</scope>
    <source>
        <strain evidence="2 3">DSM 4736</strain>
    </source>
</reference>
<keyword evidence="3" id="KW-1185">Reference proteome</keyword>
<dbReference type="EMBL" id="JAATJM010000001">
    <property type="protein sequence ID" value="NJC40857.1"/>
    <property type="molecule type" value="Genomic_DNA"/>
</dbReference>
<evidence type="ECO:0000313" key="3">
    <source>
        <dbReference type="Proteomes" id="UP000587415"/>
    </source>
</evidence>
<evidence type="ECO:0008006" key="4">
    <source>
        <dbReference type="Google" id="ProtNLM"/>
    </source>
</evidence>